<sequence>MFLINFPLMLVPFAVYNFFIIGAEVNPWEDIILRADVLSGATFTMTMGEALIVLSLGLLFIEVLKATRSGVSIRVDNLLSTVVLIAYVVEFLLVGRATSSTFFILMMVTLLDVAVGFAMSGRHGSRRLTLEQ</sequence>
<evidence type="ECO:0000313" key="3">
    <source>
        <dbReference type="Proteomes" id="UP001242480"/>
    </source>
</evidence>
<keyword evidence="1" id="KW-0812">Transmembrane</keyword>
<evidence type="ECO:0000313" key="2">
    <source>
        <dbReference type="EMBL" id="MDQ0467595.1"/>
    </source>
</evidence>
<feature type="transmembrane region" description="Helical" evidence="1">
    <location>
        <begin position="73"/>
        <end position="94"/>
    </location>
</feature>
<proteinExistence type="predicted"/>
<reference evidence="2 3" key="1">
    <citation type="submission" date="2023-07" db="EMBL/GenBank/DDBJ databases">
        <title>Genomic Encyclopedia of Type Strains, Phase IV (KMG-IV): sequencing the most valuable type-strain genomes for metagenomic binning, comparative biology and taxonomic classification.</title>
        <authorList>
            <person name="Goeker M."/>
        </authorList>
    </citation>
    <scope>NUCLEOTIDE SEQUENCE [LARGE SCALE GENOMIC DNA]</scope>
    <source>
        <strain evidence="2 3">DSM 19619</strain>
    </source>
</reference>
<accession>A0ABU0J1T2</accession>
<evidence type="ECO:0000256" key="1">
    <source>
        <dbReference type="SAM" id="Phobius"/>
    </source>
</evidence>
<keyword evidence="1" id="KW-0472">Membrane</keyword>
<gene>
    <name evidence="2" type="ORF">QO011_000590</name>
</gene>
<dbReference type="RefSeq" id="WP_307267440.1">
    <property type="nucleotide sequence ID" value="NZ_JAUSVX010000001.1"/>
</dbReference>
<dbReference type="Proteomes" id="UP001242480">
    <property type="component" value="Unassembled WGS sequence"/>
</dbReference>
<feature type="transmembrane region" description="Helical" evidence="1">
    <location>
        <begin position="100"/>
        <end position="119"/>
    </location>
</feature>
<protein>
    <submittedName>
        <fullName evidence="2">Uncharacterized protein</fullName>
    </submittedName>
</protein>
<keyword evidence="1" id="KW-1133">Transmembrane helix</keyword>
<feature type="transmembrane region" description="Helical" evidence="1">
    <location>
        <begin position="37"/>
        <end position="61"/>
    </location>
</feature>
<feature type="transmembrane region" description="Helical" evidence="1">
    <location>
        <begin position="7"/>
        <end position="25"/>
    </location>
</feature>
<keyword evidence="3" id="KW-1185">Reference proteome</keyword>
<organism evidence="2 3">
    <name type="scientific">Labrys wisconsinensis</name>
    <dbReference type="NCBI Taxonomy" id="425677"/>
    <lineage>
        <taxon>Bacteria</taxon>
        <taxon>Pseudomonadati</taxon>
        <taxon>Pseudomonadota</taxon>
        <taxon>Alphaproteobacteria</taxon>
        <taxon>Hyphomicrobiales</taxon>
        <taxon>Xanthobacteraceae</taxon>
        <taxon>Labrys</taxon>
    </lineage>
</organism>
<name>A0ABU0J1T2_9HYPH</name>
<comment type="caution">
    <text evidence="2">The sequence shown here is derived from an EMBL/GenBank/DDBJ whole genome shotgun (WGS) entry which is preliminary data.</text>
</comment>
<dbReference type="EMBL" id="JAUSVX010000001">
    <property type="protein sequence ID" value="MDQ0467595.1"/>
    <property type="molecule type" value="Genomic_DNA"/>
</dbReference>